<dbReference type="AlphaFoldDB" id="A0A2S9H5G3"/>
<dbReference type="SUPFAM" id="SSF51658">
    <property type="entry name" value="Xylose isomerase-like"/>
    <property type="match status" value="1"/>
</dbReference>
<dbReference type="Pfam" id="PF05114">
    <property type="entry name" value="MbnB_TglH_ChrH"/>
    <property type="match status" value="1"/>
</dbReference>
<accession>A0A2S9H5G3</accession>
<protein>
    <submittedName>
        <fullName evidence="1">Uncharacterized protein</fullName>
    </submittedName>
</protein>
<gene>
    <name evidence="1" type="ORF">S2091_0424</name>
</gene>
<evidence type="ECO:0000313" key="1">
    <source>
        <dbReference type="EMBL" id="PRC95229.1"/>
    </source>
</evidence>
<dbReference type="OrthoDB" id="9763101at2"/>
<dbReference type="InterPro" id="IPR036237">
    <property type="entry name" value="Xyl_isomerase-like_sf"/>
</dbReference>
<evidence type="ECO:0000313" key="2">
    <source>
        <dbReference type="Proteomes" id="UP000237839"/>
    </source>
</evidence>
<dbReference type="PANTHER" id="PTHR42194">
    <property type="entry name" value="UPF0276 PROTEIN HI_1600"/>
    <property type="match status" value="1"/>
</dbReference>
<name>A0A2S9H5G3_9BURK</name>
<sequence length="294" mass="33014">MSLSDAKIAEFPSFPELGYGVGLRTQHYRDFLRQRPNIDWLEVHSENYFGVGVDLDVLETLRRDYPISLHGVGLGIGSAQGYSSEHVRKIKSLAQRIQPALISEHLCWASVAGRHLNDLLPLPLIHSALDLICERVEHLQDTLQQRILLENVSTYVRFACDEMSETEFLSRLVQRTGCGILLDINNLYVNQVNHGESAQQALTLLQQLPANSIGEIHLAGHLVTDSGLVDHHGCQVDPAVWALYENARQLFGAQIPTLIEWDTDIPELDVLLGEAEQAKQRTERVEEERCALLT</sequence>
<dbReference type="Gene3D" id="3.20.20.150">
    <property type="entry name" value="Divalent-metal-dependent TIM barrel enzymes"/>
    <property type="match status" value="1"/>
</dbReference>
<keyword evidence="2" id="KW-1185">Reference proteome</keyword>
<comment type="caution">
    <text evidence="1">The sequence shown here is derived from an EMBL/GenBank/DDBJ whole genome shotgun (WGS) entry which is preliminary data.</text>
</comment>
<proteinExistence type="predicted"/>
<organism evidence="1 2">
    <name type="scientific">Solimicrobium silvestre</name>
    <dbReference type="NCBI Taxonomy" id="2099400"/>
    <lineage>
        <taxon>Bacteria</taxon>
        <taxon>Pseudomonadati</taxon>
        <taxon>Pseudomonadota</taxon>
        <taxon>Betaproteobacteria</taxon>
        <taxon>Burkholderiales</taxon>
        <taxon>Oxalobacteraceae</taxon>
        <taxon>Solimicrobium</taxon>
    </lineage>
</organism>
<dbReference type="NCBIfam" id="NF003818">
    <property type="entry name" value="PRK05409.1"/>
    <property type="match status" value="1"/>
</dbReference>
<dbReference type="Proteomes" id="UP000237839">
    <property type="component" value="Unassembled WGS sequence"/>
</dbReference>
<dbReference type="EMBL" id="PUGF01000001">
    <property type="protein sequence ID" value="PRC95229.1"/>
    <property type="molecule type" value="Genomic_DNA"/>
</dbReference>
<dbReference type="PANTHER" id="PTHR42194:SF1">
    <property type="entry name" value="UPF0276 PROTEIN HI_1600"/>
    <property type="match status" value="1"/>
</dbReference>
<dbReference type="InterPro" id="IPR007801">
    <property type="entry name" value="MbnB/TglH/ChrH"/>
</dbReference>
<reference evidence="1 2" key="1">
    <citation type="submission" date="2018-02" db="EMBL/GenBank/DDBJ databases">
        <title>Solimicrobium silvestre gen. nov., sp. nov., isolated from alpine forest soil.</title>
        <authorList>
            <person name="Margesin R."/>
            <person name="Albuquerque L."/>
            <person name="Zhang D.-C."/>
            <person name="Froufe H.J.C."/>
            <person name="Severino R."/>
            <person name="Roxo I."/>
            <person name="Egas C."/>
            <person name="Da Costa M.S."/>
        </authorList>
    </citation>
    <scope>NUCLEOTIDE SEQUENCE [LARGE SCALE GENOMIC DNA]</scope>
    <source>
        <strain evidence="1 2">S20-91</strain>
    </source>
</reference>
<dbReference type="RefSeq" id="WP_105530103.1">
    <property type="nucleotide sequence ID" value="NZ_PUGF01000001.1"/>
</dbReference>